<proteinExistence type="predicted"/>
<dbReference type="RefSeq" id="WP_096330087.1">
    <property type="nucleotide sequence ID" value="NZ_FOMX01000004.1"/>
</dbReference>
<dbReference type="STRING" id="54.SAMN02745121_01324"/>
<gene>
    <name evidence="2" type="ORF">SAMN02745121_01324</name>
</gene>
<evidence type="ECO:0000313" key="3">
    <source>
        <dbReference type="Proteomes" id="UP000199400"/>
    </source>
</evidence>
<name>A0A1I1UV07_9BACT</name>
<dbReference type="EMBL" id="FOMX01000004">
    <property type="protein sequence ID" value="SFD74652.1"/>
    <property type="molecule type" value="Genomic_DNA"/>
</dbReference>
<protein>
    <submittedName>
        <fullName evidence="2">Uncharacterized protein</fullName>
    </submittedName>
</protein>
<reference evidence="3" key="1">
    <citation type="submission" date="2016-10" db="EMBL/GenBank/DDBJ databases">
        <authorList>
            <person name="Varghese N."/>
            <person name="Submissions S."/>
        </authorList>
    </citation>
    <scope>NUCLEOTIDE SEQUENCE [LARGE SCALE GENOMIC DNA]</scope>
    <source>
        <strain evidence="3">ATCC 25963</strain>
    </source>
</reference>
<keyword evidence="3" id="KW-1185">Reference proteome</keyword>
<dbReference type="Proteomes" id="UP000199400">
    <property type="component" value="Unassembled WGS sequence"/>
</dbReference>
<evidence type="ECO:0000256" key="1">
    <source>
        <dbReference type="SAM" id="MobiDB-lite"/>
    </source>
</evidence>
<feature type="region of interest" description="Disordered" evidence="1">
    <location>
        <begin position="308"/>
        <end position="387"/>
    </location>
</feature>
<accession>A0A1I1UV07</accession>
<dbReference type="OrthoDB" id="8410304at2"/>
<evidence type="ECO:0000313" key="2">
    <source>
        <dbReference type="EMBL" id="SFD74652.1"/>
    </source>
</evidence>
<dbReference type="AlphaFoldDB" id="A0A1I1UV07"/>
<sequence>MSPVFSIRALVVEGQLAGVRAGDDRDSIRARLGLPDGQRVDALDDLKVWRYGSFEIFFNGDVADTLALDSLGDLEAGPGRELEAWVLGGPGAPDRDEVVDRLVAEQVPFVAGRDRQNRRVLQVRGGARLLFERDEDTGIESWRAIKVFDPAYAPGFTPDLAPPTGPTLDRFLLVRRISAYTAAHVLLGVFSTASLADAARAAYLERYAADPASDPWREQAYKDDGLVEDDLVVTCLSGPAEAVEVFVVSDDSEGFGQIIRTFDSLHDSEVAADARIAVLDDVESMFPHYALRQRARLDVLLSNAEEAQPGFYDDSEPKSPKSPSGSERTRPLDGAPVVRPRPMHIASPTVNASSADREGFTVELAAKPRSGPQCRLRASSSPAPPICCIQCSHSHERSAQ</sequence>
<organism evidence="2 3">
    <name type="scientific">Nannocystis exedens</name>
    <dbReference type="NCBI Taxonomy" id="54"/>
    <lineage>
        <taxon>Bacteria</taxon>
        <taxon>Pseudomonadati</taxon>
        <taxon>Myxococcota</taxon>
        <taxon>Polyangia</taxon>
        <taxon>Nannocystales</taxon>
        <taxon>Nannocystaceae</taxon>
        <taxon>Nannocystis</taxon>
    </lineage>
</organism>